<dbReference type="OrthoDB" id="5231159at2759"/>
<name>A0A830H975_9CHLO</name>
<feature type="region of interest" description="Disordered" evidence="5">
    <location>
        <begin position="1"/>
        <end position="38"/>
    </location>
</feature>
<feature type="compositionally biased region" description="Gly residues" evidence="5">
    <location>
        <begin position="9"/>
        <end position="21"/>
    </location>
</feature>
<evidence type="ECO:0000256" key="3">
    <source>
        <dbReference type="ARBA" id="ARBA00022833"/>
    </source>
</evidence>
<keyword evidence="2 4" id="KW-0863">Zinc-finger</keyword>
<keyword evidence="1" id="KW-0479">Metal-binding</keyword>
<feature type="domain" description="MYND-type" evidence="6">
    <location>
        <begin position="241"/>
        <end position="278"/>
    </location>
</feature>
<evidence type="ECO:0000256" key="1">
    <source>
        <dbReference type="ARBA" id="ARBA00022723"/>
    </source>
</evidence>
<dbReference type="PROSITE" id="PS50865">
    <property type="entry name" value="ZF_MYND_2"/>
    <property type="match status" value="1"/>
</dbReference>
<dbReference type="GO" id="GO:0008270">
    <property type="term" value="F:zinc ion binding"/>
    <property type="evidence" value="ECO:0007669"/>
    <property type="project" value="UniProtKB-KW"/>
</dbReference>
<evidence type="ECO:0000313" key="7">
    <source>
        <dbReference type="EMBL" id="GHP02963.1"/>
    </source>
</evidence>
<evidence type="ECO:0000256" key="5">
    <source>
        <dbReference type="SAM" id="MobiDB-lite"/>
    </source>
</evidence>
<evidence type="ECO:0000256" key="2">
    <source>
        <dbReference type="ARBA" id="ARBA00022771"/>
    </source>
</evidence>
<dbReference type="GO" id="GO:0000981">
    <property type="term" value="F:DNA-binding transcription factor activity, RNA polymerase II-specific"/>
    <property type="evidence" value="ECO:0007669"/>
    <property type="project" value="TreeGrafter"/>
</dbReference>
<protein>
    <recommendedName>
        <fullName evidence="6">MYND-type domain-containing protein</fullName>
    </recommendedName>
</protein>
<sequence length="308" mass="34169">MNGSMSSTRGGGGGGEGGGNGNAPPPPSPSHHPSDERSFIMHSYLDTEESSSIEERVRERRRLEAFKARYYHSIPCRNPAVGPTVSETMHYYHEKNRLIHDLRNVPRPTSHYTRANGDILDRPRDELDVRAAPIGHGAIAAGKIMDDAQMHAEAALRAARKQKMPDPEAPPPIPGASYDIVRADDDDEYVPPGRPPPVEEIKMYDPTADYDRPGNHYPGCPGVPPDWKPPTIAPANKAHWCASCGFQGTRFKCGQCRDTFYCSRSCQRNHWPEHKLLCSPAALNVDAEEEEAQIDAKLKRIGWDDDDD</sequence>
<dbReference type="Gene3D" id="6.10.140.2220">
    <property type="match status" value="1"/>
</dbReference>
<dbReference type="AlphaFoldDB" id="A0A830H975"/>
<evidence type="ECO:0000313" key="8">
    <source>
        <dbReference type="Proteomes" id="UP000660262"/>
    </source>
</evidence>
<dbReference type="Proteomes" id="UP000660262">
    <property type="component" value="Unassembled WGS sequence"/>
</dbReference>
<comment type="caution">
    <text evidence="7">The sequence shown here is derived from an EMBL/GenBank/DDBJ whole genome shotgun (WGS) entry which is preliminary data.</text>
</comment>
<evidence type="ECO:0000256" key="4">
    <source>
        <dbReference type="PROSITE-ProRule" id="PRU00134"/>
    </source>
</evidence>
<dbReference type="GO" id="GO:0005634">
    <property type="term" value="C:nucleus"/>
    <property type="evidence" value="ECO:0007669"/>
    <property type="project" value="TreeGrafter"/>
</dbReference>
<gene>
    <name evidence="7" type="ORF">PPROV_000171800</name>
</gene>
<keyword evidence="3" id="KW-0862">Zinc</keyword>
<dbReference type="SUPFAM" id="SSF144232">
    <property type="entry name" value="HIT/MYND zinc finger-like"/>
    <property type="match status" value="1"/>
</dbReference>
<proteinExistence type="predicted"/>
<dbReference type="Pfam" id="PF01753">
    <property type="entry name" value="zf-MYND"/>
    <property type="match status" value="1"/>
</dbReference>
<dbReference type="PANTHER" id="PTHR10237:SF14">
    <property type="entry name" value="MYND-TYPE DOMAIN-CONTAINING PROTEIN"/>
    <property type="match status" value="1"/>
</dbReference>
<accession>A0A830H975</accession>
<dbReference type="EMBL" id="BNJQ01000004">
    <property type="protein sequence ID" value="GHP02963.1"/>
    <property type="molecule type" value="Genomic_DNA"/>
</dbReference>
<organism evidence="7 8">
    <name type="scientific">Pycnococcus provasolii</name>
    <dbReference type="NCBI Taxonomy" id="41880"/>
    <lineage>
        <taxon>Eukaryota</taxon>
        <taxon>Viridiplantae</taxon>
        <taxon>Chlorophyta</taxon>
        <taxon>Pseudoscourfieldiophyceae</taxon>
        <taxon>Pseudoscourfieldiales</taxon>
        <taxon>Pycnococcaceae</taxon>
        <taxon>Pycnococcus</taxon>
    </lineage>
</organism>
<dbReference type="PANTHER" id="PTHR10237">
    <property type="entry name" value="DEFORMED EPIDERMAL AUTOREGULATORY FACTOR 1 HOMOLOG SUPPRESSIN"/>
    <property type="match status" value="1"/>
</dbReference>
<dbReference type="InterPro" id="IPR024119">
    <property type="entry name" value="TF_DEAF-1"/>
</dbReference>
<dbReference type="InterPro" id="IPR002893">
    <property type="entry name" value="Znf_MYND"/>
</dbReference>
<reference evidence="7" key="1">
    <citation type="submission" date="2020-10" db="EMBL/GenBank/DDBJ databases">
        <title>Unveiling of a novel bifunctional photoreceptor, Dualchrome1, isolated from a cosmopolitan green alga.</title>
        <authorList>
            <person name="Suzuki S."/>
            <person name="Kawachi M."/>
        </authorList>
    </citation>
    <scope>NUCLEOTIDE SEQUENCE</scope>
    <source>
        <strain evidence="7">NIES 2893</strain>
    </source>
</reference>
<evidence type="ECO:0000259" key="6">
    <source>
        <dbReference type="PROSITE" id="PS50865"/>
    </source>
</evidence>
<keyword evidence="8" id="KW-1185">Reference proteome</keyword>